<gene>
    <name evidence="1" type="ORF">ARC20_12910</name>
</gene>
<reference evidence="1 2" key="1">
    <citation type="submission" date="2015-10" db="EMBL/GenBank/DDBJ databases">
        <title>Genome sequencing and analysis of members of genus Stenotrophomonas.</title>
        <authorList>
            <person name="Patil P.P."/>
            <person name="Midha S."/>
            <person name="Patil P.B."/>
        </authorList>
    </citation>
    <scope>NUCLEOTIDE SEQUENCE [LARGE SCALE GENOMIC DNA]</scope>
    <source>
        <strain evidence="1 2">JCM 16536</strain>
    </source>
</reference>
<sequence>MAPTETKEMHLYGLLLTAALQAAAPSPTPSASPTCSCARQCDAMWVEAASGLERFTGARLEVISSFRLESHLPRMEGLYGSVERRPIENGRDEINVAFMALPDTQELQLLAERSAQAFNERVTAAGKRIQCPAK</sequence>
<dbReference type="Proteomes" id="UP000051802">
    <property type="component" value="Unassembled WGS sequence"/>
</dbReference>
<accession>A0A0R0A6C1</accession>
<dbReference type="EMBL" id="LLXU01000095">
    <property type="protein sequence ID" value="KRG40715.1"/>
    <property type="molecule type" value="Genomic_DNA"/>
</dbReference>
<dbReference type="AlphaFoldDB" id="A0A0R0A6C1"/>
<name>A0A0R0A6C1_9GAMM</name>
<proteinExistence type="predicted"/>
<evidence type="ECO:0000313" key="2">
    <source>
        <dbReference type="Proteomes" id="UP000051802"/>
    </source>
</evidence>
<evidence type="ECO:0000313" key="1">
    <source>
        <dbReference type="EMBL" id="KRG40715.1"/>
    </source>
</evidence>
<keyword evidence="2" id="KW-1185">Reference proteome</keyword>
<organism evidence="1 2">
    <name type="scientific">Stenotrophomonas panacihumi</name>
    <dbReference type="NCBI Taxonomy" id="676599"/>
    <lineage>
        <taxon>Bacteria</taxon>
        <taxon>Pseudomonadati</taxon>
        <taxon>Pseudomonadota</taxon>
        <taxon>Gammaproteobacteria</taxon>
        <taxon>Lysobacterales</taxon>
        <taxon>Lysobacteraceae</taxon>
        <taxon>Stenotrophomonas</taxon>
    </lineage>
</organism>
<protein>
    <submittedName>
        <fullName evidence="1">Uncharacterized protein</fullName>
    </submittedName>
</protein>
<comment type="caution">
    <text evidence="1">The sequence shown here is derived from an EMBL/GenBank/DDBJ whole genome shotgun (WGS) entry which is preliminary data.</text>
</comment>